<feature type="region of interest" description="Disordered" evidence="1">
    <location>
        <begin position="84"/>
        <end position="111"/>
    </location>
</feature>
<protein>
    <submittedName>
        <fullName evidence="2">Uncharacterized protein</fullName>
    </submittedName>
</protein>
<sequence>MVSLAKGGGTINVDVERDKNRSEVFQLAKDLYFPTVLFFIANFNGNEIGEYLTSGKEFTIANYFECLKRTPQRIYLHTNLLDTSNQETTQSNNSPTHTIESQPSCSSNHCL</sequence>
<proteinExistence type="predicted"/>
<gene>
    <name evidence="2" type="ORF">SNE40_002537</name>
</gene>
<name>A0AAN8KC14_PATCE</name>
<accession>A0AAN8KC14</accession>
<organism evidence="2 3">
    <name type="scientific">Patella caerulea</name>
    <name type="common">Rayed Mediterranean limpet</name>
    <dbReference type="NCBI Taxonomy" id="87958"/>
    <lineage>
        <taxon>Eukaryota</taxon>
        <taxon>Metazoa</taxon>
        <taxon>Spiralia</taxon>
        <taxon>Lophotrochozoa</taxon>
        <taxon>Mollusca</taxon>
        <taxon>Gastropoda</taxon>
        <taxon>Patellogastropoda</taxon>
        <taxon>Patelloidea</taxon>
        <taxon>Patellidae</taxon>
        <taxon>Patella</taxon>
    </lineage>
</organism>
<evidence type="ECO:0000256" key="1">
    <source>
        <dbReference type="SAM" id="MobiDB-lite"/>
    </source>
</evidence>
<dbReference type="AlphaFoldDB" id="A0AAN8KC14"/>
<reference evidence="2 3" key="1">
    <citation type="submission" date="2024-01" db="EMBL/GenBank/DDBJ databases">
        <title>The genome of the rayed Mediterranean limpet Patella caerulea (Linnaeus, 1758).</title>
        <authorList>
            <person name="Anh-Thu Weber A."/>
            <person name="Halstead-Nussloch G."/>
        </authorList>
    </citation>
    <scope>NUCLEOTIDE SEQUENCE [LARGE SCALE GENOMIC DNA]</scope>
    <source>
        <strain evidence="2">AATW-2023a</strain>
        <tissue evidence="2">Whole specimen</tissue>
    </source>
</reference>
<comment type="caution">
    <text evidence="2">The sequence shown here is derived from an EMBL/GenBank/DDBJ whole genome shotgun (WGS) entry which is preliminary data.</text>
</comment>
<dbReference type="EMBL" id="JAZGQO010000002">
    <property type="protein sequence ID" value="KAK6190740.1"/>
    <property type="molecule type" value="Genomic_DNA"/>
</dbReference>
<dbReference type="Proteomes" id="UP001347796">
    <property type="component" value="Unassembled WGS sequence"/>
</dbReference>
<keyword evidence="3" id="KW-1185">Reference proteome</keyword>
<evidence type="ECO:0000313" key="2">
    <source>
        <dbReference type="EMBL" id="KAK6190740.1"/>
    </source>
</evidence>
<evidence type="ECO:0000313" key="3">
    <source>
        <dbReference type="Proteomes" id="UP001347796"/>
    </source>
</evidence>